<dbReference type="PIRSF" id="PIRSF003092">
    <property type="entry name" value="MinD"/>
    <property type="match status" value="1"/>
</dbReference>
<reference evidence="3 4" key="1">
    <citation type="submission" date="2023-05" db="EMBL/GenBank/DDBJ databases">
        <title>Comparative genomics reveals the evidence of polycyclic aromatic hydrocarbons degradation in moderately halophilic genus Pontibacillus.</title>
        <authorList>
            <person name="Yang H."/>
            <person name="Qian Z."/>
        </authorList>
    </citation>
    <scope>NUCLEOTIDE SEQUENCE [LARGE SCALE GENOMIC DNA]</scope>
    <source>
        <strain evidence="4">HN14</strain>
    </source>
</reference>
<accession>A0ABY8V2W3</accession>
<dbReference type="PANTHER" id="PTHR43384">
    <property type="entry name" value="SEPTUM SITE-DETERMINING PROTEIN MIND HOMOLOG, CHLOROPLASTIC-RELATED"/>
    <property type="match status" value="1"/>
</dbReference>
<keyword evidence="2" id="KW-0067">ATP-binding</keyword>
<proteinExistence type="predicted"/>
<dbReference type="EMBL" id="CP126446">
    <property type="protein sequence ID" value="WIF99978.1"/>
    <property type="molecule type" value="Genomic_DNA"/>
</dbReference>
<dbReference type="Gene3D" id="3.40.50.300">
    <property type="entry name" value="P-loop containing nucleotide triphosphate hydrolases"/>
    <property type="match status" value="1"/>
</dbReference>
<evidence type="ECO:0000256" key="1">
    <source>
        <dbReference type="ARBA" id="ARBA00022741"/>
    </source>
</evidence>
<dbReference type="InterPro" id="IPR025501">
    <property type="entry name" value="MinD_FleN"/>
</dbReference>
<sequence length="286" mass="31867">MNDQASNLREKLKHIQSSNEAKTIAVTSGKGGVGKSNFALNFGLSLADKGKRVLLFDLDIGMGNIDILMGLTPKRSIVDMFENNLSIYDIIEEGPKSLSYIAGGSGLSTIFNFHDGRMDYFFDQLEKLMQSYDYILFDMGAGITREGVHFILASNECIVVTTPEPTSLTDAYAMMKHIDQRTKELPIRVVVNRSFSKKSGQETLHRLQSVAEKFLDRTVYPLGILPDDRTVVKAVTAQVPYTMYNDKASVSKALKDIVHDYIGDGSSIAQPKRSFLSRLKHSLLER</sequence>
<keyword evidence="1" id="KW-0547">Nucleotide-binding</keyword>
<dbReference type="InterPro" id="IPR050625">
    <property type="entry name" value="ParA/MinD_ATPase"/>
</dbReference>
<dbReference type="InterPro" id="IPR033875">
    <property type="entry name" value="FlhG"/>
</dbReference>
<dbReference type="PANTHER" id="PTHR43384:SF4">
    <property type="entry name" value="CELLULOSE BIOSYNTHESIS PROTEIN BCSQ-RELATED"/>
    <property type="match status" value="1"/>
</dbReference>
<keyword evidence="4" id="KW-1185">Reference proteome</keyword>
<dbReference type="RefSeq" id="WP_231416362.1">
    <property type="nucleotide sequence ID" value="NZ_CP126446.1"/>
</dbReference>
<gene>
    <name evidence="3" type="ORF">QNI29_10060</name>
</gene>
<dbReference type="Pfam" id="PF10609">
    <property type="entry name" value="ParA"/>
    <property type="match status" value="1"/>
</dbReference>
<dbReference type="InterPro" id="IPR027417">
    <property type="entry name" value="P-loop_NTPase"/>
</dbReference>
<evidence type="ECO:0000313" key="3">
    <source>
        <dbReference type="EMBL" id="WIF99978.1"/>
    </source>
</evidence>
<name>A0ABY8V2W3_9BACI</name>
<evidence type="ECO:0000313" key="4">
    <source>
        <dbReference type="Proteomes" id="UP001236652"/>
    </source>
</evidence>
<dbReference type="CDD" id="cd02038">
    <property type="entry name" value="FlhG-like"/>
    <property type="match status" value="1"/>
</dbReference>
<evidence type="ECO:0000256" key="2">
    <source>
        <dbReference type="ARBA" id="ARBA00022840"/>
    </source>
</evidence>
<dbReference type="InterPro" id="IPR033756">
    <property type="entry name" value="YlxH/NBP35"/>
</dbReference>
<dbReference type="Proteomes" id="UP001236652">
    <property type="component" value="Chromosome"/>
</dbReference>
<organism evidence="3 4">
    <name type="scientific">Pontibacillus chungwhensis</name>
    <dbReference type="NCBI Taxonomy" id="265426"/>
    <lineage>
        <taxon>Bacteria</taxon>
        <taxon>Bacillati</taxon>
        <taxon>Bacillota</taxon>
        <taxon>Bacilli</taxon>
        <taxon>Bacillales</taxon>
        <taxon>Bacillaceae</taxon>
        <taxon>Pontibacillus</taxon>
    </lineage>
</organism>
<dbReference type="SUPFAM" id="SSF52540">
    <property type="entry name" value="P-loop containing nucleoside triphosphate hydrolases"/>
    <property type="match status" value="1"/>
</dbReference>
<protein>
    <submittedName>
        <fullName evidence="3">MinD/ParA family protein</fullName>
    </submittedName>
</protein>